<feature type="signal peptide" evidence="1">
    <location>
        <begin position="1"/>
        <end position="20"/>
    </location>
</feature>
<keyword evidence="5" id="KW-1185">Reference proteome</keyword>
<reference evidence="5" key="1">
    <citation type="journal article" date="2019" name="Int. J. Syst. Evol. Microbiol.">
        <title>The Global Catalogue of Microorganisms (GCM) 10K type strain sequencing project: providing services to taxonomists for standard genome sequencing and annotation.</title>
        <authorList>
            <consortium name="The Broad Institute Genomics Platform"/>
            <consortium name="The Broad Institute Genome Sequencing Center for Infectious Disease"/>
            <person name="Wu L."/>
            <person name="Ma J."/>
        </authorList>
    </citation>
    <scope>NUCLEOTIDE SEQUENCE [LARGE SCALE GENOMIC DNA]</scope>
    <source>
        <strain evidence="5">CGMCC 1.16306</strain>
    </source>
</reference>
<dbReference type="Pfam" id="PF13739">
    <property type="entry name" value="PdaC"/>
    <property type="match status" value="1"/>
</dbReference>
<dbReference type="Proteomes" id="UP001596415">
    <property type="component" value="Unassembled WGS sequence"/>
</dbReference>
<dbReference type="Gene3D" id="3.30.565.40">
    <property type="entry name" value="Fervidobacterium nodosum Rt17-B1 like"/>
    <property type="match status" value="1"/>
</dbReference>
<feature type="domain" description="DUF3298" evidence="2">
    <location>
        <begin position="173"/>
        <end position="242"/>
    </location>
</feature>
<evidence type="ECO:0000259" key="2">
    <source>
        <dbReference type="Pfam" id="PF11738"/>
    </source>
</evidence>
<evidence type="ECO:0000313" key="4">
    <source>
        <dbReference type="EMBL" id="MFC7357748.1"/>
    </source>
</evidence>
<organism evidence="4 5">
    <name type="scientific">Jejudonia soesokkakensis</name>
    <dbReference type="NCBI Taxonomy" id="1323432"/>
    <lineage>
        <taxon>Bacteria</taxon>
        <taxon>Pseudomonadati</taxon>
        <taxon>Bacteroidota</taxon>
        <taxon>Flavobacteriia</taxon>
        <taxon>Flavobacteriales</taxon>
        <taxon>Flavobacteriaceae</taxon>
        <taxon>Jejudonia</taxon>
    </lineage>
</organism>
<dbReference type="InterPro" id="IPR037126">
    <property type="entry name" value="PdaC/RsiV-like_sf"/>
</dbReference>
<dbReference type="Pfam" id="PF11738">
    <property type="entry name" value="DUF3298"/>
    <property type="match status" value="1"/>
</dbReference>
<dbReference type="Gene3D" id="3.90.640.20">
    <property type="entry name" value="Heat-shock cognate protein, ATPase"/>
    <property type="match status" value="1"/>
</dbReference>
<dbReference type="PROSITE" id="PS51257">
    <property type="entry name" value="PROKAR_LIPOPROTEIN"/>
    <property type="match status" value="1"/>
</dbReference>
<evidence type="ECO:0000256" key="1">
    <source>
        <dbReference type="SAM" id="SignalP"/>
    </source>
</evidence>
<feature type="chain" id="PRO_5045850584" evidence="1">
    <location>
        <begin position="21"/>
        <end position="254"/>
    </location>
</feature>
<dbReference type="RefSeq" id="WP_380217602.1">
    <property type="nucleotide sequence ID" value="NZ_JBHTBN010000004.1"/>
</dbReference>
<evidence type="ECO:0000259" key="3">
    <source>
        <dbReference type="Pfam" id="PF13739"/>
    </source>
</evidence>
<keyword evidence="1" id="KW-0732">Signal</keyword>
<name>A0ABW2MVN5_9FLAO</name>
<dbReference type="EMBL" id="JBHTBN010000004">
    <property type="protein sequence ID" value="MFC7357748.1"/>
    <property type="molecule type" value="Genomic_DNA"/>
</dbReference>
<evidence type="ECO:0000313" key="5">
    <source>
        <dbReference type="Proteomes" id="UP001596415"/>
    </source>
</evidence>
<sequence>MNNKLLLLICVFLFLTSCSEKPLIFTSESFSAKDLPMCKDVMCPEVLIDYVMVNGDEEVSEKINHTITRTIINAIYIGEQDASPAATTIPEAVTNFIKEYRLENAEFPAMAVEYFAEASMTKNRTTENVISLQLDHYIFAGGAHGYGATQYLNFDTQTGEELEYDTLILDKTSFTALVEKKFKEAYKIPQRSSINSKGFWFKEDQFYVPNNIGFTNDNLIFSYDEYEIASYAEGRIFFEIPIKEIQQYLSINVD</sequence>
<dbReference type="InterPro" id="IPR025303">
    <property type="entry name" value="PdaC"/>
</dbReference>
<comment type="caution">
    <text evidence="4">The sequence shown here is derived from an EMBL/GenBank/DDBJ whole genome shotgun (WGS) entry which is preliminary data.</text>
</comment>
<accession>A0ABW2MVN5</accession>
<dbReference type="InterPro" id="IPR021729">
    <property type="entry name" value="DUF3298"/>
</dbReference>
<proteinExistence type="predicted"/>
<protein>
    <submittedName>
        <fullName evidence="4">DUF3298 domain-containing protein</fullName>
    </submittedName>
</protein>
<gene>
    <name evidence="4" type="ORF">ACFQO1_08620</name>
</gene>
<feature type="domain" description="Deacetylase PdaC" evidence="3">
    <location>
        <begin position="45"/>
        <end position="145"/>
    </location>
</feature>